<dbReference type="EnsemblPlants" id="Zm00001eb302260_T001">
    <property type="protein sequence ID" value="Zm00001eb302260_P001"/>
    <property type="gene ID" value="Zm00001eb302260"/>
</dbReference>
<dbReference type="Proteomes" id="UP000007305">
    <property type="component" value="Chromosome 7"/>
</dbReference>
<dbReference type="InParanoid" id="A0A804Q4V5"/>
<sequence>MLGRTPPWAMVTPDSSLPSSSSLRMARSTWRGMMRVFLLSLAALPASSSTSAARYRPMRPTGNCSPALTDLVTDFFLGPPALRPAAPFFAFPPAPAALASMAA</sequence>
<evidence type="ECO:0000313" key="2">
    <source>
        <dbReference type="EnsemblPlants" id="Zm00001eb302260_P001"/>
    </source>
</evidence>
<protein>
    <submittedName>
        <fullName evidence="2">Uncharacterized protein</fullName>
    </submittedName>
</protein>
<evidence type="ECO:0000313" key="3">
    <source>
        <dbReference type="Proteomes" id="UP000007305"/>
    </source>
</evidence>
<reference evidence="2" key="3">
    <citation type="submission" date="2021-05" db="UniProtKB">
        <authorList>
            <consortium name="EnsemblPlants"/>
        </authorList>
    </citation>
    <scope>IDENTIFICATION</scope>
    <source>
        <strain evidence="2">cv. B73</strain>
    </source>
</reference>
<reference evidence="3" key="1">
    <citation type="submission" date="2015-12" db="EMBL/GenBank/DDBJ databases">
        <title>Update maize B73 reference genome by single molecule sequencing technologies.</title>
        <authorList>
            <consortium name="Maize Genome Sequencing Project"/>
            <person name="Ware D."/>
        </authorList>
    </citation>
    <scope>NUCLEOTIDE SEQUENCE [LARGE SCALE GENOMIC DNA]</scope>
    <source>
        <strain evidence="3">cv. B73</strain>
    </source>
</reference>
<evidence type="ECO:0000256" key="1">
    <source>
        <dbReference type="SAM" id="MobiDB-lite"/>
    </source>
</evidence>
<dbReference type="AlphaFoldDB" id="A0A804Q4V5"/>
<keyword evidence="3" id="KW-1185">Reference proteome</keyword>
<accession>A0A804Q4V5</accession>
<proteinExistence type="predicted"/>
<name>A0A804Q4V5_MAIZE</name>
<reference evidence="2" key="2">
    <citation type="submission" date="2019-07" db="EMBL/GenBank/DDBJ databases">
        <authorList>
            <person name="Seetharam A."/>
            <person name="Woodhouse M."/>
            <person name="Cannon E."/>
        </authorList>
    </citation>
    <scope>NUCLEOTIDE SEQUENCE [LARGE SCALE GENOMIC DNA]</scope>
    <source>
        <strain evidence="2">cv. B73</strain>
    </source>
</reference>
<feature type="region of interest" description="Disordered" evidence="1">
    <location>
        <begin position="1"/>
        <end position="21"/>
    </location>
</feature>
<dbReference type="Gramene" id="Zm00001eb302260_T001">
    <property type="protein sequence ID" value="Zm00001eb302260_P001"/>
    <property type="gene ID" value="Zm00001eb302260"/>
</dbReference>
<organism evidence="2 3">
    <name type="scientific">Zea mays</name>
    <name type="common">Maize</name>
    <dbReference type="NCBI Taxonomy" id="4577"/>
    <lineage>
        <taxon>Eukaryota</taxon>
        <taxon>Viridiplantae</taxon>
        <taxon>Streptophyta</taxon>
        <taxon>Embryophyta</taxon>
        <taxon>Tracheophyta</taxon>
        <taxon>Spermatophyta</taxon>
        <taxon>Magnoliopsida</taxon>
        <taxon>Liliopsida</taxon>
        <taxon>Poales</taxon>
        <taxon>Poaceae</taxon>
        <taxon>PACMAD clade</taxon>
        <taxon>Panicoideae</taxon>
        <taxon>Andropogonodae</taxon>
        <taxon>Andropogoneae</taxon>
        <taxon>Tripsacinae</taxon>
        <taxon>Zea</taxon>
    </lineage>
</organism>